<dbReference type="Pfam" id="PF00672">
    <property type="entry name" value="HAMP"/>
    <property type="match status" value="1"/>
</dbReference>
<organism evidence="7 8">
    <name type="scientific">Candidatus Thiodictyon syntrophicum</name>
    <dbReference type="NCBI Taxonomy" id="1166950"/>
    <lineage>
        <taxon>Bacteria</taxon>
        <taxon>Pseudomonadati</taxon>
        <taxon>Pseudomonadota</taxon>
        <taxon>Gammaproteobacteria</taxon>
        <taxon>Chromatiales</taxon>
        <taxon>Chromatiaceae</taxon>
        <taxon>Thiodictyon</taxon>
    </lineage>
</organism>
<keyword evidence="1" id="KW-0472">Membrane</keyword>
<dbReference type="CDD" id="cd06225">
    <property type="entry name" value="HAMP"/>
    <property type="match status" value="1"/>
</dbReference>
<dbReference type="InterPro" id="IPR000160">
    <property type="entry name" value="GGDEF_dom"/>
</dbReference>
<sequence>MALLRATPRITRKFIVYLMMVSVLPLLAVSYASYQSARDTVMAQARQTVAALVDGQVRLLDRTLDQVEGLIANLSGIEDIGRGFARDAPQDDYGRLATQARIGYILNGYLNLDGLVSIDLFAADGQHFHVGDTLDGSRLDQAARDRLYAQAQASGRTVHWAGVSANVNEASRHPQVLAAARVLMHTDRATLNTKPIGLIVVNLDPGSLGRQFGTARLRTGAFLTLIDQQGRLLYDPDPQRVGQDADPGFLTAAARAVNRSGAVRLQWRASPYLLNCEPVARADWTLCHAIPERTLFAEIRVIRQTAFVALVLSFLVVAGATWVYSQDLVRPILEVITSFKRLQSNSLDPSTRLPVRTRDEIGELVSGFNAFMDTLSARAAADRALRASEERYALAVRATNDILWDWDLQTQALYLSPRFQDLLGLGGTRLERTPDDWLERIHPDDNEAVHLEIGRHLDGTTDFFCHEYRLRHHNGGYLWFLSRGLAERDGDGLPIRMAGSHTDISDRKRAEEQLRHDALYDHLTGLHNRTWLQARLERLLRGGGRTQRLSLAVLFIDLDRFKAVNDTLGHEAGDALLIAVAARLRAELRAEDGLVRLGGDEFVVLVTEGRRAADLAARLISALGRPFMLGDQEVQTGASIGIAHTGPDYRSADEVLRDADIAMYQAKDQGKGRFQVFDHGMRERIVNRLEMEKALGHALSTDQLTLVYQPIVSMEGYRLEGFEALARWVHPRLGPVPPDQFVTMAEESNLIIPLGRWAFSKVCRRLRAWQSLIAPGAPLRIAVNFSPRQLFDEDLIDAIPRILDDHGVSGERLVIEVTETAILDETQAAARVLERLRALGIRVHLDDFGTGYSSLSHLAGLPIDAIKIDRSFVSEIETSERKRVMLHGIILLAHQLGIATIAEGVETAGQAGILLAEGCDYCQGYLVSYPLTAADAAGLLSARGEAGGTLTGLGMVPAVGG</sequence>
<evidence type="ECO:0000313" key="8">
    <source>
        <dbReference type="Proteomes" id="UP000232638"/>
    </source>
</evidence>
<dbReference type="GO" id="GO:0016020">
    <property type="term" value="C:membrane"/>
    <property type="evidence" value="ECO:0007669"/>
    <property type="project" value="InterPro"/>
</dbReference>
<evidence type="ECO:0000313" key="7">
    <source>
        <dbReference type="EMBL" id="AUB82427.1"/>
    </source>
</evidence>
<gene>
    <name evidence="7" type="ORF">THSYN_16735</name>
</gene>
<dbReference type="SMART" id="SM00052">
    <property type="entry name" value="EAL"/>
    <property type="match status" value="1"/>
</dbReference>
<dbReference type="SMART" id="SM00304">
    <property type="entry name" value="HAMP"/>
    <property type="match status" value="1"/>
</dbReference>
<dbReference type="Pfam" id="PF00990">
    <property type="entry name" value="GGDEF"/>
    <property type="match status" value="1"/>
</dbReference>
<evidence type="ECO:0000259" key="4">
    <source>
        <dbReference type="PROSITE" id="PS50883"/>
    </source>
</evidence>
<feature type="domain" description="PAC" evidence="3">
    <location>
        <begin position="464"/>
        <end position="516"/>
    </location>
</feature>
<dbReference type="SUPFAM" id="SSF55785">
    <property type="entry name" value="PYP-like sensor domain (PAS domain)"/>
    <property type="match status" value="1"/>
</dbReference>
<dbReference type="CDD" id="cd01949">
    <property type="entry name" value="GGDEF"/>
    <property type="match status" value="1"/>
</dbReference>
<name>A0A2K8UA60_9GAMM</name>
<protein>
    <recommendedName>
        <fullName evidence="9">Sensor domain-containing diguanylate cyclase</fullName>
    </recommendedName>
</protein>
<dbReference type="SUPFAM" id="SSF55073">
    <property type="entry name" value="Nucleotide cyclase"/>
    <property type="match status" value="1"/>
</dbReference>
<dbReference type="AlphaFoldDB" id="A0A2K8UA60"/>
<dbReference type="SMART" id="SM00267">
    <property type="entry name" value="GGDEF"/>
    <property type="match status" value="1"/>
</dbReference>
<evidence type="ECO:0000256" key="1">
    <source>
        <dbReference type="SAM" id="Phobius"/>
    </source>
</evidence>
<dbReference type="EMBL" id="CP020370">
    <property type="protein sequence ID" value="AUB82427.1"/>
    <property type="molecule type" value="Genomic_DNA"/>
</dbReference>
<dbReference type="Gene3D" id="3.30.70.270">
    <property type="match status" value="1"/>
</dbReference>
<accession>A0A2K8UA60</accession>
<feature type="transmembrane region" description="Helical" evidence="1">
    <location>
        <begin position="305"/>
        <end position="324"/>
    </location>
</feature>
<dbReference type="InterPro" id="IPR003660">
    <property type="entry name" value="HAMP_dom"/>
</dbReference>
<evidence type="ECO:0000259" key="5">
    <source>
        <dbReference type="PROSITE" id="PS50885"/>
    </source>
</evidence>
<dbReference type="PROSITE" id="PS50113">
    <property type="entry name" value="PAC"/>
    <property type="match status" value="1"/>
</dbReference>
<dbReference type="Gene3D" id="6.10.340.10">
    <property type="match status" value="1"/>
</dbReference>
<feature type="domain" description="PAS" evidence="2">
    <location>
        <begin position="388"/>
        <end position="460"/>
    </location>
</feature>
<dbReference type="InterPro" id="IPR035919">
    <property type="entry name" value="EAL_sf"/>
</dbReference>
<dbReference type="InterPro" id="IPR000700">
    <property type="entry name" value="PAS-assoc_C"/>
</dbReference>
<dbReference type="SUPFAM" id="SSF158472">
    <property type="entry name" value="HAMP domain-like"/>
    <property type="match status" value="1"/>
</dbReference>
<dbReference type="PROSITE" id="PS50112">
    <property type="entry name" value="PAS"/>
    <property type="match status" value="1"/>
</dbReference>
<dbReference type="SMART" id="SM00091">
    <property type="entry name" value="PAS"/>
    <property type="match status" value="1"/>
</dbReference>
<dbReference type="GO" id="GO:0007165">
    <property type="term" value="P:signal transduction"/>
    <property type="evidence" value="ECO:0007669"/>
    <property type="project" value="InterPro"/>
</dbReference>
<feature type="domain" description="HAMP" evidence="5">
    <location>
        <begin position="326"/>
        <end position="380"/>
    </location>
</feature>
<dbReference type="NCBIfam" id="TIGR00254">
    <property type="entry name" value="GGDEF"/>
    <property type="match status" value="1"/>
</dbReference>
<feature type="domain" description="GGDEF" evidence="6">
    <location>
        <begin position="549"/>
        <end position="679"/>
    </location>
</feature>
<dbReference type="PROSITE" id="PS50883">
    <property type="entry name" value="EAL"/>
    <property type="match status" value="1"/>
</dbReference>
<dbReference type="SMART" id="SM00086">
    <property type="entry name" value="PAC"/>
    <property type="match status" value="1"/>
</dbReference>
<evidence type="ECO:0000259" key="3">
    <source>
        <dbReference type="PROSITE" id="PS50113"/>
    </source>
</evidence>
<dbReference type="InterPro" id="IPR029787">
    <property type="entry name" value="Nucleotide_cyclase"/>
</dbReference>
<dbReference type="PROSITE" id="PS50885">
    <property type="entry name" value="HAMP"/>
    <property type="match status" value="1"/>
</dbReference>
<dbReference type="InterPro" id="IPR001610">
    <property type="entry name" value="PAC"/>
</dbReference>
<keyword evidence="1" id="KW-0812">Transmembrane</keyword>
<dbReference type="CDD" id="cd00130">
    <property type="entry name" value="PAS"/>
    <property type="match status" value="1"/>
</dbReference>
<dbReference type="KEGG" id="tsy:THSYN_16735"/>
<reference evidence="7 8" key="1">
    <citation type="submission" date="2017-03" db="EMBL/GenBank/DDBJ databases">
        <title>Complete genome sequence of Candidatus 'Thiodictyon syntrophicum' sp. nov. strain Cad16T, a photolithoautotroph purple sulfur bacterium isolated from an alpine meromictic lake.</title>
        <authorList>
            <person name="Luedin S.M."/>
            <person name="Pothier J.F."/>
            <person name="Danza F."/>
            <person name="Storelli N."/>
            <person name="Wittwer M."/>
            <person name="Tonolla M."/>
        </authorList>
    </citation>
    <scope>NUCLEOTIDE SEQUENCE [LARGE SCALE GENOMIC DNA]</scope>
    <source>
        <strain evidence="7 8">Cad16T</strain>
    </source>
</reference>
<feature type="domain" description="EAL" evidence="4">
    <location>
        <begin position="688"/>
        <end position="944"/>
    </location>
</feature>
<dbReference type="InterPro" id="IPR035965">
    <property type="entry name" value="PAS-like_dom_sf"/>
</dbReference>
<dbReference type="InterPro" id="IPR000014">
    <property type="entry name" value="PAS"/>
</dbReference>
<dbReference type="PANTHER" id="PTHR44757:SF2">
    <property type="entry name" value="BIOFILM ARCHITECTURE MAINTENANCE PROTEIN MBAA"/>
    <property type="match status" value="1"/>
</dbReference>
<dbReference type="PROSITE" id="PS50887">
    <property type="entry name" value="GGDEF"/>
    <property type="match status" value="1"/>
</dbReference>
<dbReference type="InterPro" id="IPR052155">
    <property type="entry name" value="Biofilm_reg_signaling"/>
</dbReference>
<dbReference type="CDD" id="cd01948">
    <property type="entry name" value="EAL"/>
    <property type="match status" value="1"/>
</dbReference>
<dbReference type="Gene3D" id="3.30.450.20">
    <property type="entry name" value="PAS domain"/>
    <property type="match status" value="1"/>
</dbReference>
<dbReference type="Pfam" id="PF00563">
    <property type="entry name" value="EAL"/>
    <property type="match status" value="1"/>
</dbReference>
<dbReference type="NCBIfam" id="TIGR00229">
    <property type="entry name" value="sensory_box"/>
    <property type="match status" value="1"/>
</dbReference>
<dbReference type="SUPFAM" id="SSF141868">
    <property type="entry name" value="EAL domain-like"/>
    <property type="match status" value="1"/>
</dbReference>
<dbReference type="Pfam" id="PF08447">
    <property type="entry name" value="PAS_3"/>
    <property type="match status" value="1"/>
</dbReference>
<evidence type="ECO:0000259" key="2">
    <source>
        <dbReference type="PROSITE" id="PS50112"/>
    </source>
</evidence>
<dbReference type="InterPro" id="IPR013655">
    <property type="entry name" value="PAS_fold_3"/>
</dbReference>
<feature type="transmembrane region" description="Helical" evidence="1">
    <location>
        <begin position="14"/>
        <end position="34"/>
    </location>
</feature>
<dbReference type="OrthoDB" id="9787514at2"/>
<keyword evidence="1" id="KW-1133">Transmembrane helix</keyword>
<evidence type="ECO:0008006" key="9">
    <source>
        <dbReference type="Google" id="ProtNLM"/>
    </source>
</evidence>
<proteinExistence type="predicted"/>
<dbReference type="RefSeq" id="WP_100920157.1">
    <property type="nucleotide sequence ID" value="NZ_CP020370.1"/>
</dbReference>
<dbReference type="InterPro" id="IPR043128">
    <property type="entry name" value="Rev_trsase/Diguanyl_cyclase"/>
</dbReference>
<keyword evidence="8" id="KW-1185">Reference proteome</keyword>
<dbReference type="InterPro" id="IPR001633">
    <property type="entry name" value="EAL_dom"/>
</dbReference>
<dbReference type="Gene3D" id="3.20.20.450">
    <property type="entry name" value="EAL domain"/>
    <property type="match status" value="1"/>
</dbReference>
<dbReference type="PANTHER" id="PTHR44757">
    <property type="entry name" value="DIGUANYLATE CYCLASE DGCP"/>
    <property type="match status" value="1"/>
</dbReference>
<dbReference type="Proteomes" id="UP000232638">
    <property type="component" value="Chromosome"/>
</dbReference>
<evidence type="ECO:0000259" key="6">
    <source>
        <dbReference type="PROSITE" id="PS50887"/>
    </source>
</evidence>